<name>S8DRZ0_FOMSC</name>
<dbReference type="Proteomes" id="UP000015241">
    <property type="component" value="Unassembled WGS sequence"/>
</dbReference>
<keyword evidence="2" id="KW-1185">Reference proteome</keyword>
<organism evidence="1 2">
    <name type="scientific">Fomitopsis schrenkii</name>
    <name type="common">Brown rot fungus</name>
    <dbReference type="NCBI Taxonomy" id="2126942"/>
    <lineage>
        <taxon>Eukaryota</taxon>
        <taxon>Fungi</taxon>
        <taxon>Dikarya</taxon>
        <taxon>Basidiomycota</taxon>
        <taxon>Agaricomycotina</taxon>
        <taxon>Agaricomycetes</taxon>
        <taxon>Polyporales</taxon>
        <taxon>Fomitopsis</taxon>
    </lineage>
</organism>
<proteinExistence type="predicted"/>
<dbReference type="HOGENOM" id="CLU_2775961_0_0_1"/>
<sequence>MLSATTVGIGISFSDALTTWDSSGVEPVTTDGILWWAICPSAGRSGGTSLFADGTLGNRHSGVLASNRE</sequence>
<evidence type="ECO:0000313" key="2">
    <source>
        <dbReference type="Proteomes" id="UP000015241"/>
    </source>
</evidence>
<dbReference type="EMBL" id="KE504195">
    <property type="protein sequence ID" value="EPS96036.1"/>
    <property type="molecule type" value="Genomic_DNA"/>
</dbReference>
<evidence type="ECO:0000313" key="1">
    <source>
        <dbReference type="EMBL" id="EPS96036.1"/>
    </source>
</evidence>
<gene>
    <name evidence="1" type="ORF">FOMPIDRAFT_92880</name>
</gene>
<reference evidence="1 2" key="1">
    <citation type="journal article" date="2012" name="Science">
        <title>The Paleozoic origin of enzymatic lignin decomposition reconstructed from 31 fungal genomes.</title>
        <authorList>
            <person name="Floudas D."/>
            <person name="Binder M."/>
            <person name="Riley R."/>
            <person name="Barry K."/>
            <person name="Blanchette R.A."/>
            <person name="Henrissat B."/>
            <person name="Martinez A.T."/>
            <person name="Otillar R."/>
            <person name="Spatafora J.W."/>
            <person name="Yadav J.S."/>
            <person name="Aerts A."/>
            <person name="Benoit I."/>
            <person name="Boyd A."/>
            <person name="Carlson A."/>
            <person name="Copeland A."/>
            <person name="Coutinho P.M."/>
            <person name="de Vries R.P."/>
            <person name="Ferreira P."/>
            <person name="Findley K."/>
            <person name="Foster B."/>
            <person name="Gaskell J."/>
            <person name="Glotzer D."/>
            <person name="Gorecki P."/>
            <person name="Heitman J."/>
            <person name="Hesse C."/>
            <person name="Hori C."/>
            <person name="Igarashi K."/>
            <person name="Jurgens J.A."/>
            <person name="Kallen N."/>
            <person name="Kersten P."/>
            <person name="Kohler A."/>
            <person name="Kuees U."/>
            <person name="Kumar T.K.A."/>
            <person name="Kuo A."/>
            <person name="LaButti K."/>
            <person name="Larrondo L.F."/>
            <person name="Lindquist E."/>
            <person name="Ling A."/>
            <person name="Lombard V."/>
            <person name="Lucas S."/>
            <person name="Lundell T."/>
            <person name="Martin R."/>
            <person name="McLaughlin D.J."/>
            <person name="Morgenstern I."/>
            <person name="Morin E."/>
            <person name="Murat C."/>
            <person name="Nagy L.G."/>
            <person name="Nolan M."/>
            <person name="Ohm R.A."/>
            <person name="Patyshakuliyeva A."/>
            <person name="Rokas A."/>
            <person name="Ruiz-Duenas F.J."/>
            <person name="Sabat G."/>
            <person name="Salamov A."/>
            <person name="Samejima M."/>
            <person name="Schmutz J."/>
            <person name="Slot J.C."/>
            <person name="St John F."/>
            <person name="Stenlid J."/>
            <person name="Sun H."/>
            <person name="Sun S."/>
            <person name="Syed K."/>
            <person name="Tsang A."/>
            <person name="Wiebenga A."/>
            <person name="Young D."/>
            <person name="Pisabarro A."/>
            <person name="Eastwood D.C."/>
            <person name="Martin F."/>
            <person name="Cullen D."/>
            <person name="Grigoriev I.V."/>
            <person name="Hibbett D.S."/>
        </authorList>
    </citation>
    <scope>NUCLEOTIDE SEQUENCE</scope>
    <source>
        <strain evidence="2">FP-58527</strain>
    </source>
</reference>
<dbReference type="AlphaFoldDB" id="S8DRZ0"/>
<dbReference type="InParanoid" id="S8DRZ0"/>
<accession>S8DRZ0</accession>
<protein>
    <submittedName>
        <fullName evidence="1">Uncharacterized protein</fullName>
    </submittedName>
</protein>